<dbReference type="InterPro" id="IPR002491">
    <property type="entry name" value="ABC_transptr_periplasmic_BD"/>
</dbReference>
<feature type="signal peptide" evidence="6">
    <location>
        <begin position="1"/>
        <end position="20"/>
    </location>
</feature>
<keyword evidence="5" id="KW-0175">Coiled coil</keyword>
<evidence type="ECO:0000256" key="6">
    <source>
        <dbReference type="SAM" id="SignalP"/>
    </source>
</evidence>
<proteinExistence type="inferred from homology"/>
<evidence type="ECO:0000313" key="8">
    <source>
        <dbReference type="EMBL" id="MEQ3553115.1"/>
    </source>
</evidence>
<dbReference type="Proteomes" id="UP001494902">
    <property type="component" value="Unassembled WGS sequence"/>
</dbReference>
<gene>
    <name evidence="8" type="ORF">WIS52_21820</name>
</gene>
<evidence type="ECO:0000256" key="2">
    <source>
        <dbReference type="ARBA" id="ARBA00008814"/>
    </source>
</evidence>
<comment type="caution">
    <text evidence="8">The sequence shown here is derived from an EMBL/GenBank/DDBJ whole genome shotgun (WGS) entry which is preliminary data.</text>
</comment>
<feature type="coiled-coil region" evidence="5">
    <location>
        <begin position="174"/>
        <end position="201"/>
    </location>
</feature>
<organism evidence="8 9">
    <name type="scientific">Pseudonocardia nematodicida</name>
    <dbReference type="NCBI Taxonomy" id="1206997"/>
    <lineage>
        <taxon>Bacteria</taxon>
        <taxon>Bacillati</taxon>
        <taxon>Actinomycetota</taxon>
        <taxon>Actinomycetes</taxon>
        <taxon>Pseudonocardiales</taxon>
        <taxon>Pseudonocardiaceae</taxon>
        <taxon>Pseudonocardia</taxon>
    </lineage>
</organism>
<dbReference type="Gene3D" id="3.40.50.1980">
    <property type="entry name" value="Nitrogenase molybdenum iron protein domain"/>
    <property type="match status" value="2"/>
</dbReference>
<comment type="subcellular location">
    <subcellularLocation>
        <location evidence="1">Cell envelope</location>
    </subcellularLocation>
</comment>
<keyword evidence="3" id="KW-0813">Transport</keyword>
<reference evidence="8 9" key="1">
    <citation type="submission" date="2024-03" db="EMBL/GenBank/DDBJ databases">
        <title>Draft genome sequence of Pseudonocardia nematodicida JCM 31783.</title>
        <authorList>
            <person name="Butdee W."/>
            <person name="Duangmal K."/>
        </authorList>
    </citation>
    <scope>NUCLEOTIDE SEQUENCE [LARGE SCALE GENOMIC DNA]</scope>
    <source>
        <strain evidence="8 9">JCM 31783</strain>
    </source>
</reference>
<evidence type="ECO:0000256" key="4">
    <source>
        <dbReference type="ARBA" id="ARBA00022729"/>
    </source>
</evidence>
<dbReference type="PROSITE" id="PS51257">
    <property type="entry name" value="PROKAR_LIPOPROTEIN"/>
    <property type="match status" value="1"/>
</dbReference>
<dbReference type="PANTHER" id="PTHR30532">
    <property type="entry name" value="IRON III DICITRATE-BINDING PERIPLASMIC PROTEIN"/>
    <property type="match status" value="1"/>
</dbReference>
<evidence type="ECO:0000256" key="1">
    <source>
        <dbReference type="ARBA" id="ARBA00004196"/>
    </source>
</evidence>
<accession>A0ABV1KF67</accession>
<evidence type="ECO:0000256" key="5">
    <source>
        <dbReference type="SAM" id="Coils"/>
    </source>
</evidence>
<feature type="chain" id="PRO_5047497414" evidence="6">
    <location>
        <begin position="21"/>
        <end position="333"/>
    </location>
</feature>
<evidence type="ECO:0000259" key="7">
    <source>
        <dbReference type="PROSITE" id="PS50983"/>
    </source>
</evidence>
<feature type="domain" description="Fe/B12 periplasmic-binding" evidence="7">
    <location>
        <begin position="62"/>
        <end position="332"/>
    </location>
</feature>
<dbReference type="RefSeq" id="WP_349300181.1">
    <property type="nucleotide sequence ID" value="NZ_JBEDNQ010000009.1"/>
</dbReference>
<keyword evidence="4 6" id="KW-0732">Signal</keyword>
<evidence type="ECO:0000313" key="9">
    <source>
        <dbReference type="Proteomes" id="UP001494902"/>
    </source>
</evidence>
<evidence type="ECO:0000256" key="3">
    <source>
        <dbReference type="ARBA" id="ARBA00022448"/>
    </source>
</evidence>
<keyword evidence="9" id="KW-1185">Reference proteome</keyword>
<comment type="similarity">
    <text evidence="2">Belongs to the bacterial solute-binding protein 8 family.</text>
</comment>
<dbReference type="SUPFAM" id="SSF53807">
    <property type="entry name" value="Helical backbone' metal receptor"/>
    <property type="match status" value="1"/>
</dbReference>
<protein>
    <submittedName>
        <fullName evidence="8">ABC transporter substrate-binding protein</fullName>
    </submittedName>
</protein>
<sequence>MPRPRLPLVAALLAATALIAGCGGPPEAEPAAGSPTAGDGAGFPVVVPHAFGETTIPAKPQRVVALGLNDVAVAQTVGAPLVGAIRNVTGEPNLPYLEPLPEDVVGLQLDPVVGLEQVAAYRPDMILAVSYPQLEQSIYDDLTAIAPVVTFEKSLYGSSMQDDARQIGRALGEQDAVEGLIADAEQRIAEVREELPGLQGATYLYGQARGDVLPLVVGDDNLSTVFMNSLGLQVPGSFRDAPASDALAPGTVGLSYEEASRLDDADLLFMTFAADGDRSRFEGNELVQRLSIVREDRYRPVDLDEAVALQAPSVVSTGWLIDRIRPALEQAAG</sequence>
<dbReference type="PROSITE" id="PS50983">
    <property type="entry name" value="FE_B12_PBP"/>
    <property type="match status" value="1"/>
</dbReference>
<dbReference type="InterPro" id="IPR051313">
    <property type="entry name" value="Bact_iron-sidero_bind"/>
</dbReference>
<dbReference type="PANTHER" id="PTHR30532:SF24">
    <property type="entry name" value="FERRIC ENTEROBACTIN-BINDING PERIPLASMIC PROTEIN FEPB"/>
    <property type="match status" value="1"/>
</dbReference>
<dbReference type="Pfam" id="PF01497">
    <property type="entry name" value="Peripla_BP_2"/>
    <property type="match status" value="1"/>
</dbReference>
<name>A0ABV1KF67_9PSEU</name>
<dbReference type="EMBL" id="JBEDNQ010000009">
    <property type="protein sequence ID" value="MEQ3553115.1"/>
    <property type="molecule type" value="Genomic_DNA"/>
</dbReference>